<evidence type="ECO:0000313" key="2">
    <source>
        <dbReference type="Proteomes" id="UP000005824"/>
    </source>
</evidence>
<dbReference type="Proteomes" id="UP000005824">
    <property type="component" value="Unassembled WGS sequence"/>
</dbReference>
<evidence type="ECO:0000313" key="1">
    <source>
        <dbReference type="EMBL" id="EDY16334.1"/>
    </source>
</evidence>
<dbReference type="STRING" id="497964.CfE428DRAFT_6147"/>
<dbReference type="RefSeq" id="WP_006983466.1">
    <property type="nucleotide sequence ID" value="NZ_ABVL01000035.1"/>
</dbReference>
<evidence type="ECO:0008006" key="3">
    <source>
        <dbReference type="Google" id="ProtNLM"/>
    </source>
</evidence>
<reference evidence="1 2" key="1">
    <citation type="journal article" date="2011" name="J. Bacteriol.">
        <title>Genome sequence of Chthoniobacter flavus Ellin428, an aerobic heterotrophic soil bacterium.</title>
        <authorList>
            <person name="Kant R."/>
            <person name="van Passel M.W."/>
            <person name="Palva A."/>
            <person name="Lucas S."/>
            <person name="Lapidus A."/>
            <person name="Glavina Del Rio T."/>
            <person name="Dalin E."/>
            <person name="Tice H."/>
            <person name="Bruce D."/>
            <person name="Goodwin L."/>
            <person name="Pitluck S."/>
            <person name="Larimer F.W."/>
            <person name="Land M.L."/>
            <person name="Hauser L."/>
            <person name="Sangwan P."/>
            <person name="de Vos W.M."/>
            <person name="Janssen P.H."/>
            <person name="Smidt H."/>
        </authorList>
    </citation>
    <scope>NUCLEOTIDE SEQUENCE [LARGE SCALE GENOMIC DNA]</scope>
    <source>
        <strain evidence="1 2">Ellin428</strain>
    </source>
</reference>
<dbReference type="InParanoid" id="B4DB56"/>
<gene>
    <name evidence="1" type="ORF">CfE428DRAFT_6147</name>
</gene>
<protein>
    <recommendedName>
        <fullName evidence="3">BrnT family toxin</fullName>
    </recommendedName>
</protein>
<keyword evidence="2" id="KW-1185">Reference proteome</keyword>
<name>B4DB56_9BACT</name>
<dbReference type="EMBL" id="ABVL01000035">
    <property type="protein sequence ID" value="EDY16334.1"/>
    <property type="molecule type" value="Genomic_DNA"/>
</dbReference>
<sequence length="93" mass="10897">MEFDWLDAPFDLRKISPKEIEESFEDPFSLRLLPDAGGEADKARYFNLGKSVSDRGVFTIFWTDGKRYRAIMAREMTPEELAFYDRKNAESTY</sequence>
<organism evidence="1 2">
    <name type="scientific">Chthoniobacter flavus Ellin428</name>
    <dbReference type="NCBI Taxonomy" id="497964"/>
    <lineage>
        <taxon>Bacteria</taxon>
        <taxon>Pseudomonadati</taxon>
        <taxon>Verrucomicrobiota</taxon>
        <taxon>Spartobacteria</taxon>
        <taxon>Chthoniobacterales</taxon>
        <taxon>Chthoniobacteraceae</taxon>
        <taxon>Chthoniobacter</taxon>
    </lineage>
</organism>
<proteinExistence type="predicted"/>
<dbReference type="eggNOG" id="ENOG50344ZT">
    <property type="taxonomic scope" value="Bacteria"/>
</dbReference>
<dbReference type="AlphaFoldDB" id="B4DB56"/>
<accession>B4DB56</accession>
<comment type="caution">
    <text evidence="1">The sequence shown here is derived from an EMBL/GenBank/DDBJ whole genome shotgun (WGS) entry which is preliminary data.</text>
</comment>